<dbReference type="VEuPathDB" id="CryptoDB:Cvel_13419"/>
<dbReference type="Gene3D" id="2.10.25.10">
    <property type="entry name" value="Laminin"/>
    <property type="match status" value="1"/>
</dbReference>
<feature type="compositionally biased region" description="Acidic residues" evidence="7">
    <location>
        <begin position="1133"/>
        <end position="1152"/>
    </location>
</feature>
<dbReference type="InterPro" id="IPR049883">
    <property type="entry name" value="NOTCH1_EGF-like"/>
</dbReference>
<feature type="transmembrane region" description="Helical" evidence="8">
    <location>
        <begin position="2272"/>
        <end position="2299"/>
    </location>
</feature>
<dbReference type="SMART" id="SM00181">
    <property type="entry name" value="EGF"/>
    <property type="match status" value="2"/>
</dbReference>
<evidence type="ECO:0000256" key="6">
    <source>
        <dbReference type="PROSITE-ProRule" id="PRU00235"/>
    </source>
</evidence>
<protein>
    <recommendedName>
        <fullName evidence="9">EGF-like domain-containing protein</fullName>
    </recommendedName>
</protein>
<feature type="domain" description="EGF-like" evidence="9">
    <location>
        <begin position="829"/>
        <end position="870"/>
    </location>
</feature>
<feature type="transmembrane region" description="Helical" evidence="8">
    <location>
        <begin position="1934"/>
        <end position="1958"/>
    </location>
</feature>
<keyword evidence="3" id="KW-0677">Repeat</keyword>
<proteinExistence type="predicted"/>
<evidence type="ECO:0000313" key="10">
    <source>
        <dbReference type="EMBL" id="CEM55281.1"/>
    </source>
</evidence>
<dbReference type="InterPro" id="IPR000742">
    <property type="entry name" value="EGF"/>
</dbReference>
<evidence type="ECO:0000259" key="9">
    <source>
        <dbReference type="PROSITE" id="PS50026"/>
    </source>
</evidence>
<dbReference type="PANTHER" id="PTHR45982">
    <property type="entry name" value="REGULATOR OF CHROMOSOME CONDENSATION"/>
    <property type="match status" value="1"/>
</dbReference>
<dbReference type="Gene3D" id="2.130.10.30">
    <property type="entry name" value="Regulator of chromosome condensation 1/beta-lactamase-inhibitor protein II"/>
    <property type="match status" value="2"/>
</dbReference>
<feature type="region of interest" description="Disordered" evidence="7">
    <location>
        <begin position="1320"/>
        <end position="1343"/>
    </location>
</feature>
<dbReference type="CDD" id="cd00053">
    <property type="entry name" value="EGF"/>
    <property type="match status" value="1"/>
</dbReference>
<reference evidence="10" key="1">
    <citation type="submission" date="2014-11" db="EMBL/GenBank/DDBJ databases">
        <authorList>
            <person name="Otto D Thomas"/>
            <person name="Naeem Raeece"/>
        </authorList>
    </citation>
    <scope>NUCLEOTIDE SEQUENCE</scope>
</reference>
<dbReference type="InterPro" id="IPR000152">
    <property type="entry name" value="EGF-type_Asp/Asn_hydroxyl_site"/>
</dbReference>
<feature type="repeat" description="RCC1" evidence="6">
    <location>
        <begin position="706"/>
        <end position="758"/>
    </location>
</feature>
<feature type="compositionally biased region" description="Basic and acidic residues" evidence="7">
    <location>
        <begin position="1382"/>
        <end position="1395"/>
    </location>
</feature>
<dbReference type="PROSITE" id="PS00010">
    <property type="entry name" value="ASX_HYDROXYL"/>
    <property type="match status" value="2"/>
</dbReference>
<keyword evidence="8" id="KW-0812">Transmembrane</keyword>
<gene>
    <name evidence="10" type="ORF">Cvel_13419</name>
</gene>
<dbReference type="InterPro" id="IPR051553">
    <property type="entry name" value="Ran_GTPase-activating"/>
</dbReference>
<dbReference type="PRINTS" id="PR00633">
    <property type="entry name" value="RCCNDNSATION"/>
</dbReference>
<dbReference type="GO" id="GO:0005509">
    <property type="term" value="F:calcium ion binding"/>
    <property type="evidence" value="ECO:0007669"/>
    <property type="project" value="InterPro"/>
</dbReference>
<dbReference type="EMBL" id="CDMZ01005860">
    <property type="protein sequence ID" value="CEM55281.1"/>
    <property type="molecule type" value="Genomic_DNA"/>
</dbReference>
<keyword evidence="8" id="KW-1133">Transmembrane helix</keyword>
<feature type="compositionally biased region" description="Basic and acidic residues" evidence="7">
    <location>
        <begin position="1323"/>
        <end position="1338"/>
    </location>
</feature>
<feature type="transmembrane region" description="Helical" evidence="8">
    <location>
        <begin position="2229"/>
        <end position="2252"/>
    </location>
</feature>
<feature type="transmembrane region" description="Helical" evidence="8">
    <location>
        <begin position="1287"/>
        <end position="1310"/>
    </location>
</feature>
<accession>A0A0G4IDX0</accession>
<organism evidence="10">
    <name type="scientific">Chromera velia CCMP2878</name>
    <dbReference type="NCBI Taxonomy" id="1169474"/>
    <lineage>
        <taxon>Eukaryota</taxon>
        <taxon>Sar</taxon>
        <taxon>Alveolata</taxon>
        <taxon>Colpodellida</taxon>
        <taxon>Chromeraceae</taxon>
        <taxon>Chromera</taxon>
    </lineage>
</organism>
<feature type="region of interest" description="Disordered" evidence="7">
    <location>
        <begin position="1357"/>
        <end position="1395"/>
    </location>
</feature>
<feature type="repeat" description="RCC1" evidence="6">
    <location>
        <begin position="431"/>
        <end position="482"/>
    </location>
</feature>
<dbReference type="PROSITE" id="PS01186">
    <property type="entry name" value="EGF_2"/>
    <property type="match status" value="1"/>
</dbReference>
<dbReference type="InterPro" id="IPR000408">
    <property type="entry name" value="Reg_chr_condens"/>
</dbReference>
<evidence type="ECO:0000256" key="5">
    <source>
        <dbReference type="PROSITE-ProRule" id="PRU00076"/>
    </source>
</evidence>
<dbReference type="PhylomeDB" id="A0A0G4IDX0"/>
<evidence type="ECO:0000256" key="3">
    <source>
        <dbReference type="ARBA" id="ARBA00022737"/>
    </source>
</evidence>
<dbReference type="Pfam" id="PF07645">
    <property type="entry name" value="EGF_CA"/>
    <property type="match status" value="1"/>
</dbReference>
<feature type="region of interest" description="Disordered" evidence="7">
    <location>
        <begin position="1553"/>
        <end position="1618"/>
    </location>
</feature>
<dbReference type="PROSITE" id="PS50012">
    <property type="entry name" value="RCC1_3"/>
    <property type="match status" value="2"/>
</dbReference>
<dbReference type="Pfam" id="PF00415">
    <property type="entry name" value="RCC1"/>
    <property type="match status" value="2"/>
</dbReference>
<feature type="region of interest" description="Disordered" evidence="7">
    <location>
        <begin position="1695"/>
        <end position="1769"/>
    </location>
</feature>
<dbReference type="FunFam" id="2.10.25.10:FF:000038">
    <property type="entry name" value="Fibrillin 2"/>
    <property type="match status" value="2"/>
</dbReference>
<feature type="compositionally biased region" description="Low complexity" evidence="7">
    <location>
        <begin position="1744"/>
        <end position="1753"/>
    </location>
</feature>
<evidence type="ECO:0000256" key="1">
    <source>
        <dbReference type="ARBA" id="ARBA00022536"/>
    </source>
</evidence>
<keyword evidence="8" id="KW-0472">Membrane</keyword>
<dbReference type="PANTHER" id="PTHR45982:SF1">
    <property type="entry name" value="REGULATOR OF CHROMOSOME CONDENSATION"/>
    <property type="match status" value="1"/>
</dbReference>
<feature type="compositionally biased region" description="Polar residues" evidence="7">
    <location>
        <begin position="1733"/>
        <end position="1743"/>
    </location>
</feature>
<evidence type="ECO:0000256" key="2">
    <source>
        <dbReference type="ARBA" id="ARBA00022729"/>
    </source>
</evidence>
<evidence type="ECO:0000256" key="7">
    <source>
        <dbReference type="SAM" id="MobiDB-lite"/>
    </source>
</evidence>
<feature type="region of interest" description="Disordered" evidence="7">
    <location>
        <begin position="1806"/>
        <end position="1854"/>
    </location>
</feature>
<dbReference type="Pfam" id="PF12947">
    <property type="entry name" value="EGF_3"/>
    <property type="match status" value="1"/>
</dbReference>
<sequence>MAPASVSMFDAVMRLASSFSFRSSKDLWSARASLEEILHQKILSQWTSVVTVLQTLRRVILPQRTPTNEQEDALRRPKRGLTTQPSKASRKKSKEKRRRRIQETTEDILAHGSRVHTPRRLNLDDTYPGFRYVNTTETGSDILECVYGGVLMEVVVDRIACWSVDHYVVIRRADFITYIASQGLDHMLEYCHVWEEYRYVCFCPKDRKGQRCEIAVPNICTVERMAPKNACNLGEDSEFDPLLDGDPKCLDFEVVNGAVTLPLEYLMQCKWAYSETNSTLGQNPAGTFADYPSAFAPDLYGKRDLTPSPVYGLYNPDSDSAQPLLSSGQFDVTLPLAIVRSFDPHLVFQACLVSFDDPWDTSFCFHSTGIGTEQWRGAERVKLQMHWHDWDGVPDKFKHGPRKSRLYVEFVDRLIYDRLGFQEMRSDKSFDCAFSWGRNNRGCLGLGDTTQRTSPTYNSFMSSLNIVGGCTGQDYTIVYTTDGKAYSVGRNDNGVLARDHSNDDQNWAVMIWATAKSGGVTGNMGTGISALTSTSLGAGCMTKAAALIATNGTSTQIRTVGRDGDAANNPGNSNRLLEAVNIPTGKSPVKLVGANRAFYALYDDGTVYHAGRCDDGLCNSGSTAGNQNVGILTEVTVSGKTIVDVAARDNGVFFLDNTGDLWAAGTADGRNGVGHSNAIPTAELVTSGVSKVKAGKNAAVLLKTDGTVWTFGDSQGGQLGLGSGVADPTLVPTQIPGLSGVTEIVMFGWTVFVRVGGSDTYWGWGENGNGNLGNGKTSDSRSPELASSNDQCTAGTHNCHANANCTNAGASFTCACNAGYSGDGVTCTKVNECATGTHNCHSSAVCTNSAGSFSCACPGGLTGDGLSECIVQEGPTVGEVCNSDGSTSSSDIQNNYDTELAKIKQWETDNAAISSVATLAADARTSLSAKLDACIALAPASEQQAIAEGAATTAVESVDEILTSGENPEGVSEQLNSISDTLSSVLGETGTATISTDSLTLTIANAPESATLLTATSPTSSVFLTLDDGSGPRGTPGISGWIAASSLGAIGTDASPSSGKGTKSISIVETDATPIRIPDRTREGGFVMNNRLSRYVRIVARQNGQVIGASRLPLSSSSSRTAGGRSSRRMSDVGEETEEEKDTGEEESQEGDTETRALQDTATDVEMSGSNVARLVMPWPLYSKQLVRMKELEQLYREQIGQEGGEWAQVCAQLDVQNELWTSAGCAGPDLTSASPDALCSCKLRSLETTLVLALQYFPPSATPPESVPAEMRSVGSDEGGLDVERFLWFGIGSACVVLLLTGGLLGAWLQERRDLPPISRKRREDGGTGKIEAKGDESSETAHGVRAWLNFAVRQGEGGAGKTPRRESAIPFVRKAPSQRVDAKKEQREKERGEQKEMLAFLNEGVHDLRMRRIFNPRRVLAWHAAVKERASEEAGNKRWGSCAGLWKGMCPAPFRQCMRRFRRKEWTLVGLDLRYLRQARELQSQIVAADTKDYLQGGGERRRHLWKDLDALLGKVRLEFGFNFEVREWHEKKTTGALKVFRKNSLAGSQVGGSVGQDRFTLDEMEAPPSPTSRHGNTQVRPYKRETVSEKDDDTLFGSSDGSDAGSRGENIGEDNIFRKKKEDPFCIRPHSPAVVSEQSGDTNVEGDEVIESSQKILNALNGIQRRLKHRSMEDAEVDDILNLLDDLDNHLQTEENDKDGGAFNTSASRSFEEQPVAATPPFSARLSPARTGQSSVSPATSRRALLSPTALLPPPLTSPPAQRPRRQSIEALTIRTEISAAPSSCPSEQSLPHTIEEDLSSFISKGQEPMTIEVTPSRRGKSAPPPLRSLQSDEGSGCRSPTSDGTAYSPLPSRFSAVSPVKLLPSSSSSFSLRRHDSTEIQSAIREMRRRIVNQRDNLEGHFNEWKRNREQMAVVVPVDVSRPGAVPVRAFLSVFLSIFVSVCTSFPCVCLLVPGHPFPRNCLLRSHALLRLSHSTFGTTVFDLSPFSDVLVFVLRVLFSWNALFVFNLFVFFTETNERLTPRRPQTLTTAPDGMSLPGFADLEAYAPPAIFKGIVAHILGQLIVSGIIRGLVASVWSSDETLSKVPLSAFMSKDPRTTSLGKSKNVSAPQTGEIGAAAAADHSGRHGKESEKGGEASDASEESISTPLRRKKETNEEQEKKAGEKVRRGSLCRADSLLARETNRTLYYRFSPHLRWGAPRQVLSKRVCAGLYIHLRRREQMVQFGIAVACAVLALILGVVFTIVGGSRMEVLPGSGRKQSVVIHEHSISVVILLGAEFVNIVVLGILHAFVLWVSLRSSFFDRFLNAFPELFHFPQFSPARIPALGKEPLYTLDRHALSSWVVPTPRDADAD</sequence>
<feature type="compositionally biased region" description="Low complexity" evidence="7">
    <location>
        <begin position="1600"/>
        <end position="1611"/>
    </location>
</feature>
<evidence type="ECO:0000256" key="4">
    <source>
        <dbReference type="ARBA" id="ARBA00023157"/>
    </source>
</evidence>
<feature type="compositionally biased region" description="Basic and acidic residues" evidence="7">
    <location>
        <begin position="2158"/>
        <end position="2172"/>
    </location>
</feature>
<dbReference type="SUPFAM" id="SSF50985">
    <property type="entry name" value="RCC1/BLIP-II"/>
    <property type="match status" value="1"/>
</dbReference>
<feature type="region of interest" description="Disordered" evidence="7">
    <location>
        <begin position="1110"/>
        <end position="1165"/>
    </location>
</feature>
<evidence type="ECO:0000256" key="8">
    <source>
        <dbReference type="SAM" id="Phobius"/>
    </source>
</evidence>
<dbReference type="PROSITE" id="PS50026">
    <property type="entry name" value="EGF_3"/>
    <property type="match status" value="2"/>
</dbReference>
<feature type="domain" description="EGF-like" evidence="9">
    <location>
        <begin position="788"/>
        <end position="828"/>
    </location>
</feature>
<dbReference type="InterPro" id="IPR009030">
    <property type="entry name" value="Growth_fac_rcpt_cys_sf"/>
</dbReference>
<feature type="region of interest" description="Disordered" evidence="7">
    <location>
        <begin position="2122"/>
        <end position="2172"/>
    </location>
</feature>
<dbReference type="CDD" id="cd00054">
    <property type="entry name" value="EGF_CA"/>
    <property type="match status" value="1"/>
</dbReference>
<feature type="compositionally biased region" description="Pro residues" evidence="7">
    <location>
        <begin position="1754"/>
        <end position="1765"/>
    </location>
</feature>
<keyword evidence="2" id="KW-0732">Signal</keyword>
<dbReference type="InterPro" id="IPR001881">
    <property type="entry name" value="EGF-like_Ca-bd_dom"/>
</dbReference>
<feature type="region of interest" description="Disordered" evidence="7">
    <location>
        <begin position="66"/>
        <end position="103"/>
    </location>
</feature>
<feature type="compositionally biased region" description="Basic residues" evidence="7">
    <location>
        <begin position="88"/>
        <end position="100"/>
    </location>
</feature>
<comment type="caution">
    <text evidence="5">Lacks conserved residue(s) required for the propagation of feature annotation.</text>
</comment>
<dbReference type="InterPro" id="IPR009091">
    <property type="entry name" value="RCC1/BLIP-II"/>
</dbReference>
<feature type="compositionally biased region" description="Basic and acidic residues" evidence="7">
    <location>
        <begin position="2127"/>
        <end position="2140"/>
    </location>
</feature>
<feature type="transmembrane region" description="Helical" evidence="8">
    <location>
        <begin position="1994"/>
        <end position="2018"/>
    </location>
</feature>
<feature type="compositionally biased region" description="Polar residues" evidence="7">
    <location>
        <begin position="1832"/>
        <end position="1849"/>
    </location>
</feature>
<name>A0A0G4IDX0_9ALVE</name>
<dbReference type="InterPro" id="IPR024731">
    <property type="entry name" value="NELL2-like_EGF"/>
</dbReference>
<keyword evidence="4" id="KW-1015">Disulfide bond</keyword>
<feature type="compositionally biased region" description="Low complexity" evidence="7">
    <location>
        <begin position="1110"/>
        <end position="1125"/>
    </location>
</feature>
<keyword evidence="1 5" id="KW-0245">EGF-like domain</keyword>
<dbReference type="SMART" id="SM00179">
    <property type="entry name" value="EGF_CA"/>
    <property type="match status" value="2"/>
</dbReference>
<dbReference type="SUPFAM" id="SSF57184">
    <property type="entry name" value="Growth factor receptor domain"/>
    <property type="match status" value="1"/>
</dbReference>